<sequence length="328" mass="37410">MRMISDKHDFSDHIWESEETAEFSFGVHDKQREDNDVSENDEVVQNAEHGPKNGEEDGRDDDFLTPKETTSTSSGGRKGKKRLPDHGMERRKQKVLSTRPKDPSPFNEDMKSFVANLFQQKFSAMEERLQKQMGERFEKMHSELKVSFKDAAVEVEPSPSKSSPTKPSPSKPSPSKPYPTKPSPTKSSFSNLTPSKPMSTKPSTNKTMSTMPSSRRSTRLDDNISEAEDMDIGIDMQGLEELSQVSNVPGFDPSQTNKDMEPCDWWTLMSTVQKIMVEPMQENKTPPPTKWNKWQRKLELSDSPMPSDGSPQSSLYWFNEESWDRFTE</sequence>
<proteinExistence type="predicted"/>
<comment type="caution">
    <text evidence="2">The sequence shown here is derived from an EMBL/GenBank/DDBJ whole genome shotgun (WGS) entry which is preliminary data.</text>
</comment>
<feature type="compositionally biased region" description="Polar residues" evidence="1">
    <location>
        <begin position="189"/>
        <end position="206"/>
    </location>
</feature>
<evidence type="ECO:0000256" key="1">
    <source>
        <dbReference type="SAM" id="MobiDB-lite"/>
    </source>
</evidence>
<feature type="compositionally biased region" description="Basic and acidic residues" evidence="1">
    <location>
        <begin position="49"/>
        <end position="65"/>
    </location>
</feature>
<dbReference type="AlphaFoldDB" id="A0ABC8K415"/>
<gene>
    <name evidence="2" type="ORF">ERUC_LOCUS18619</name>
</gene>
<evidence type="ECO:0000313" key="3">
    <source>
        <dbReference type="Proteomes" id="UP001642260"/>
    </source>
</evidence>
<feature type="compositionally biased region" description="Pro residues" evidence="1">
    <location>
        <begin position="166"/>
        <end position="182"/>
    </location>
</feature>
<reference evidence="2 3" key="1">
    <citation type="submission" date="2022-03" db="EMBL/GenBank/DDBJ databases">
        <authorList>
            <person name="Macdonald S."/>
            <person name="Ahmed S."/>
            <person name="Newling K."/>
        </authorList>
    </citation>
    <scope>NUCLEOTIDE SEQUENCE [LARGE SCALE GENOMIC DNA]</scope>
</reference>
<dbReference type="Proteomes" id="UP001642260">
    <property type="component" value="Unassembled WGS sequence"/>
</dbReference>
<protein>
    <submittedName>
        <fullName evidence="2">Uncharacterized protein</fullName>
    </submittedName>
</protein>
<accession>A0ABC8K415</accession>
<organism evidence="2 3">
    <name type="scientific">Eruca vesicaria subsp. sativa</name>
    <name type="common">Garden rocket</name>
    <name type="synonym">Eruca sativa</name>
    <dbReference type="NCBI Taxonomy" id="29727"/>
    <lineage>
        <taxon>Eukaryota</taxon>
        <taxon>Viridiplantae</taxon>
        <taxon>Streptophyta</taxon>
        <taxon>Embryophyta</taxon>
        <taxon>Tracheophyta</taxon>
        <taxon>Spermatophyta</taxon>
        <taxon>Magnoliopsida</taxon>
        <taxon>eudicotyledons</taxon>
        <taxon>Gunneridae</taxon>
        <taxon>Pentapetalae</taxon>
        <taxon>rosids</taxon>
        <taxon>malvids</taxon>
        <taxon>Brassicales</taxon>
        <taxon>Brassicaceae</taxon>
        <taxon>Brassiceae</taxon>
        <taxon>Eruca</taxon>
    </lineage>
</organism>
<keyword evidence="3" id="KW-1185">Reference proteome</keyword>
<feature type="region of interest" description="Disordered" evidence="1">
    <location>
        <begin position="278"/>
        <end position="315"/>
    </location>
</feature>
<feature type="region of interest" description="Disordered" evidence="1">
    <location>
        <begin position="24"/>
        <end position="111"/>
    </location>
</feature>
<dbReference type="EMBL" id="CAKOAT010175154">
    <property type="protein sequence ID" value="CAH8352433.1"/>
    <property type="molecule type" value="Genomic_DNA"/>
</dbReference>
<evidence type="ECO:0000313" key="2">
    <source>
        <dbReference type="EMBL" id="CAH8352433.1"/>
    </source>
</evidence>
<name>A0ABC8K415_ERUVS</name>
<feature type="region of interest" description="Disordered" evidence="1">
    <location>
        <begin position="148"/>
        <end position="227"/>
    </location>
</feature>